<name>A0A151B076_9FIRM</name>
<accession>A0A151B076</accession>
<dbReference type="Proteomes" id="UP000075670">
    <property type="component" value="Unassembled WGS sequence"/>
</dbReference>
<dbReference type="AlphaFoldDB" id="A0A151B076"/>
<comment type="caution">
    <text evidence="1">The sequence shown here is derived from an EMBL/GenBank/DDBJ whole genome shotgun (WGS) entry which is preliminary data.</text>
</comment>
<evidence type="ECO:0000313" key="2">
    <source>
        <dbReference type="Proteomes" id="UP000075670"/>
    </source>
</evidence>
<keyword evidence="2" id="KW-1185">Reference proteome</keyword>
<evidence type="ECO:0000313" key="1">
    <source>
        <dbReference type="EMBL" id="KYH33304.1"/>
    </source>
</evidence>
<sequence length="106" mass="11927">MWFYTPDGYIVNLSTASRIYRRKAEDGVFEVAASIPGRWKVKTEHGVEERSGYVPVKLVMCGRDESEASRVIELFYRALQKDLPAADLEVLLDLGEGDPNDDSSDD</sequence>
<gene>
    <name evidence="1" type="ORF">MOMUL_00050</name>
</gene>
<dbReference type="PATRIC" id="fig|1122241.3.peg.5"/>
<protein>
    <submittedName>
        <fullName evidence="1">Uncharacterized protein</fullName>
    </submittedName>
</protein>
<dbReference type="EMBL" id="LTBC01000001">
    <property type="protein sequence ID" value="KYH33304.1"/>
    <property type="molecule type" value="Genomic_DNA"/>
</dbReference>
<organism evidence="1 2">
    <name type="scientific">Moorella mulderi DSM 14980</name>
    <dbReference type="NCBI Taxonomy" id="1122241"/>
    <lineage>
        <taxon>Bacteria</taxon>
        <taxon>Bacillati</taxon>
        <taxon>Bacillota</taxon>
        <taxon>Clostridia</taxon>
        <taxon>Neomoorellales</taxon>
        <taxon>Neomoorellaceae</taxon>
        <taxon>Neomoorella</taxon>
    </lineage>
</organism>
<reference evidence="1 2" key="1">
    <citation type="submission" date="2016-02" db="EMBL/GenBank/DDBJ databases">
        <title>Genome sequence of Moorella mulderi DSM 14980.</title>
        <authorList>
            <person name="Poehlein A."/>
            <person name="Daniel R."/>
        </authorList>
    </citation>
    <scope>NUCLEOTIDE SEQUENCE [LARGE SCALE GENOMIC DNA]</scope>
    <source>
        <strain evidence="1 2">DSM 14980</strain>
    </source>
</reference>
<proteinExistence type="predicted"/>